<proteinExistence type="predicted"/>
<gene>
    <name evidence="2" type="ORF">Tsubulata_025558</name>
</gene>
<name>A0A9Q0GEQ6_9ROSI</name>
<evidence type="ECO:0000313" key="2">
    <source>
        <dbReference type="EMBL" id="KAJ4848396.1"/>
    </source>
</evidence>
<dbReference type="EMBL" id="JAKUCV010000912">
    <property type="protein sequence ID" value="KAJ4848396.1"/>
    <property type="molecule type" value="Genomic_DNA"/>
</dbReference>
<evidence type="ECO:0000313" key="3">
    <source>
        <dbReference type="Proteomes" id="UP001141552"/>
    </source>
</evidence>
<reference evidence="2" key="1">
    <citation type="submission" date="2022-02" db="EMBL/GenBank/DDBJ databases">
        <authorList>
            <person name="Henning P.M."/>
            <person name="McCubbin A.G."/>
            <person name="Shore J.S."/>
        </authorList>
    </citation>
    <scope>NUCLEOTIDE SEQUENCE</scope>
    <source>
        <strain evidence="2">F60SS</strain>
        <tissue evidence="2">Leaves</tissue>
    </source>
</reference>
<accession>A0A9Q0GEQ6</accession>
<feature type="transmembrane region" description="Helical" evidence="1">
    <location>
        <begin position="6"/>
        <end position="28"/>
    </location>
</feature>
<reference evidence="2" key="2">
    <citation type="journal article" date="2023" name="Plants (Basel)">
        <title>Annotation of the Turnera subulata (Passifloraceae) Draft Genome Reveals the S-Locus Evolved after the Divergence of Turneroideae from Passifloroideae in a Stepwise Manner.</title>
        <authorList>
            <person name="Henning P.M."/>
            <person name="Roalson E.H."/>
            <person name="Mir W."/>
            <person name="McCubbin A.G."/>
            <person name="Shore J.S."/>
        </authorList>
    </citation>
    <scope>NUCLEOTIDE SEQUENCE</scope>
    <source>
        <strain evidence="2">F60SS</strain>
    </source>
</reference>
<dbReference type="PANTHER" id="PTHR34268">
    <property type="entry name" value="OS01G0321850 PROTEIN"/>
    <property type="match status" value="1"/>
</dbReference>
<dbReference type="Proteomes" id="UP001141552">
    <property type="component" value="Unassembled WGS sequence"/>
</dbReference>
<organism evidence="2 3">
    <name type="scientific">Turnera subulata</name>
    <dbReference type="NCBI Taxonomy" id="218843"/>
    <lineage>
        <taxon>Eukaryota</taxon>
        <taxon>Viridiplantae</taxon>
        <taxon>Streptophyta</taxon>
        <taxon>Embryophyta</taxon>
        <taxon>Tracheophyta</taxon>
        <taxon>Spermatophyta</taxon>
        <taxon>Magnoliopsida</taxon>
        <taxon>eudicotyledons</taxon>
        <taxon>Gunneridae</taxon>
        <taxon>Pentapetalae</taxon>
        <taxon>rosids</taxon>
        <taxon>fabids</taxon>
        <taxon>Malpighiales</taxon>
        <taxon>Passifloraceae</taxon>
        <taxon>Turnera</taxon>
    </lineage>
</organism>
<sequence>MEIEASLADVLIKVLMFVLVQVLVYIILSNSSDVFSKNKMRSFSFKAARSRSIRRALAVISDMPFGTELSPSSRGFSSSIRDCTIFDDDHDS</sequence>
<comment type="caution">
    <text evidence="2">The sequence shown here is derived from an EMBL/GenBank/DDBJ whole genome shotgun (WGS) entry which is preliminary data.</text>
</comment>
<keyword evidence="1" id="KW-1133">Transmembrane helix</keyword>
<dbReference type="PANTHER" id="PTHR34268:SF19">
    <property type="entry name" value="TRANSMEMBRANE PROTEIN"/>
    <property type="match status" value="1"/>
</dbReference>
<keyword evidence="1" id="KW-0812">Transmembrane</keyword>
<dbReference type="AlphaFoldDB" id="A0A9Q0GEQ6"/>
<dbReference type="OrthoDB" id="999321at2759"/>
<evidence type="ECO:0000256" key="1">
    <source>
        <dbReference type="SAM" id="Phobius"/>
    </source>
</evidence>
<keyword evidence="1" id="KW-0472">Membrane</keyword>
<protein>
    <submittedName>
        <fullName evidence="2">Uncharacterized protein</fullName>
    </submittedName>
</protein>
<keyword evidence="3" id="KW-1185">Reference proteome</keyword>